<sequence length="241" mass="27137">MAIERVRERPERAIDEGQARRQDEAFRQVWQAFRTNRTVEDGRHDTDDWRTRSGPFAALVLTIPAEAVQPRLDAFRAVLGPLPIVRVHPDHFLYLTLQELGFVTDDPQRRDEIHPMRLDEIAHAAAAIGEESAFTMALGGVNSFQDAIFLDVHDGGACDRLHTRLRELAAIKSSPRFPFLPHVTIAHYVDSAPIGRLPALLAPWRDRTFGEVPVVGVEVVTIPVETAYPPLQRRAIVPLRI</sequence>
<dbReference type="Gene3D" id="3.90.1140.10">
    <property type="entry name" value="Cyclic phosphodiesterase"/>
    <property type="match status" value="1"/>
</dbReference>
<protein>
    <recommendedName>
        <fullName evidence="3">2'-5' RNA ligase</fullName>
    </recommendedName>
</protein>
<dbReference type="Pfam" id="PF13563">
    <property type="entry name" value="2_5_RNA_ligase2"/>
    <property type="match status" value="1"/>
</dbReference>
<name>A0A6J4V1M3_9BACT</name>
<organism evidence="2">
    <name type="scientific">uncultured Thermomicrobiales bacterium</name>
    <dbReference type="NCBI Taxonomy" id="1645740"/>
    <lineage>
        <taxon>Bacteria</taxon>
        <taxon>Pseudomonadati</taxon>
        <taxon>Thermomicrobiota</taxon>
        <taxon>Thermomicrobia</taxon>
        <taxon>Thermomicrobiales</taxon>
        <taxon>environmental samples</taxon>
    </lineage>
</organism>
<evidence type="ECO:0000256" key="1">
    <source>
        <dbReference type="SAM" id="MobiDB-lite"/>
    </source>
</evidence>
<dbReference type="AlphaFoldDB" id="A0A6J4V1M3"/>
<evidence type="ECO:0008006" key="3">
    <source>
        <dbReference type="Google" id="ProtNLM"/>
    </source>
</evidence>
<proteinExistence type="predicted"/>
<dbReference type="SUPFAM" id="SSF55144">
    <property type="entry name" value="LigT-like"/>
    <property type="match status" value="1"/>
</dbReference>
<dbReference type="EMBL" id="CADCWH010000320">
    <property type="protein sequence ID" value="CAA9565462.1"/>
    <property type="molecule type" value="Genomic_DNA"/>
</dbReference>
<evidence type="ECO:0000313" key="2">
    <source>
        <dbReference type="EMBL" id="CAA9565462.1"/>
    </source>
</evidence>
<feature type="region of interest" description="Disordered" evidence="1">
    <location>
        <begin position="1"/>
        <end position="20"/>
    </location>
</feature>
<reference evidence="2" key="1">
    <citation type="submission" date="2020-02" db="EMBL/GenBank/DDBJ databases">
        <authorList>
            <person name="Meier V. D."/>
        </authorList>
    </citation>
    <scope>NUCLEOTIDE SEQUENCE</scope>
    <source>
        <strain evidence="2">AVDCRST_MAG70</strain>
    </source>
</reference>
<dbReference type="InterPro" id="IPR009097">
    <property type="entry name" value="Cyclic_Pdiesterase"/>
</dbReference>
<gene>
    <name evidence="2" type="ORF">AVDCRST_MAG70-1998</name>
</gene>
<accession>A0A6J4V1M3</accession>